<dbReference type="EMBL" id="JACHGN010000019">
    <property type="protein sequence ID" value="MBB5137763.1"/>
    <property type="molecule type" value="Genomic_DNA"/>
</dbReference>
<accession>A0A840PIM8</accession>
<evidence type="ECO:0000313" key="2">
    <source>
        <dbReference type="EMBL" id="MBB5137763.1"/>
    </source>
</evidence>
<keyword evidence="1" id="KW-0472">Membrane</keyword>
<organism evidence="2 3">
    <name type="scientific">Thermocatellispora tengchongensis</name>
    <dbReference type="NCBI Taxonomy" id="1073253"/>
    <lineage>
        <taxon>Bacteria</taxon>
        <taxon>Bacillati</taxon>
        <taxon>Actinomycetota</taxon>
        <taxon>Actinomycetes</taxon>
        <taxon>Streptosporangiales</taxon>
        <taxon>Streptosporangiaceae</taxon>
        <taxon>Thermocatellispora</taxon>
    </lineage>
</organism>
<comment type="caution">
    <text evidence="2">The sequence shown here is derived from an EMBL/GenBank/DDBJ whole genome shotgun (WGS) entry which is preliminary data.</text>
</comment>
<dbReference type="RefSeq" id="WP_185054647.1">
    <property type="nucleotide sequence ID" value="NZ_BAABIX010000035.1"/>
</dbReference>
<dbReference type="Proteomes" id="UP000578449">
    <property type="component" value="Unassembled WGS sequence"/>
</dbReference>
<dbReference type="AlphaFoldDB" id="A0A840PIM8"/>
<gene>
    <name evidence="2" type="ORF">HNP84_007515</name>
</gene>
<protein>
    <submittedName>
        <fullName evidence="2">Uncharacterized protein</fullName>
    </submittedName>
</protein>
<keyword evidence="1" id="KW-1133">Transmembrane helix</keyword>
<proteinExistence type="predicted"/>
<evidence type="ECO:0000256" key="1">
    <source>
        <dbReference type="SAM" id="Phobius"/>
    </source>
</evidence>
<sequence length="45" mass="4842">MIVLVLVLGIQAGYDPGQIREILSIVIVALIAISAARVLQGERIR</sequence>
<evidence type="ECO:0000313" key="3">
    <source>
        <dbReference type="Proteomes" id="UP000578449"/>
    </source>
</evidence>
<keyword evidence="1" id="KW-0812">Transmembrane</keyword>
<reference evidence="2 3" key="1">
    <citation type="submission" date="2020-08" db="EMBL/GenBank/DDBJ databases">
        <title>Genomic Encyclopedia of Type Strains, Phase IV (KMG-IV): sequencing the most valuable type-strain genomes for metagenomic binning, comparative biology and taxonomic classification.</title>
        <authorList>
            <person name="Goeker M."/>
        </authorList>
    </citation>
    <scope>NUCLEOTIDE SEQUENCE [LARGE SCALE GENOMIC DNA]</scope>
    <source>
        <strain evidence="2 3">DSM 45615</strain>
    </source>
</reference>
<keyword evidence="3" id="KW-1185">Reference proteome</keyword>
<name>A0A840PIM8_9ACTN</name>
<feature type="transmembrane region" description="Helical" evidence="1">
    <location>
        <begin position="22"/>
        <end position="39"/>
    </location>
</feature>